<dbReference type="InterPro" id="IPR024364">
    <property type="entry name" value="Baseplate_phage_T4-like"/>
</dbReference>
<dbReference type="Pfam" id="PF12322">
    <property type="entry name" value="T4_baseplate"/>
    <property type="match status" value="1"/>
</dbReference>
<accession>A0ABT5C1H8</accession>
<name>A0ABT5C1H8_9BACT</name>
<keyword evidence="2" id="KW-1185">Reference proteome</keyword>
<evidence type="ECO:0000313" key="1">
    <source>
        <dbReference type="EMBL" id="MDC0679041.1"/>
    </source>
</evidence>
<evidence type="ECO:0000313" key="2">
    <source>
        <dbReference type="Proteomes" id="UP001217485"/>
    </source>
</evidence>
<comment type="caution">
    <text evidence="1">The sequence shown here is derived from an EMBL/GenBank/DDBJ whole genome shotgun (WGS) entry which is preliminary data.</text>
</comment>
<gene>
    <name evidence="1" type="ORF">POL72_14960</name>
</gene>
<dbReference type="RefSeq" id="WP_272095975.1">
    <property type="nucleotide sequence ID" value="NZ_JAQNDK010000002.1"/>
</dbReference>
<reference evidence="1 2" key="1">
    <citation type="submission" date="2023-01" db="EMBL/GenBank/DDBJ databases">
        <title>Minimal conservation of predation-associated metabolite biosynthetic gene clusters underscores biosynthetic potential of Myxococcota including descriptions for ten novel species: Archangium lansinium sp. nov., Myxococcus landrumus sp. nov., Nannocystis bai.</title>
        <authorList>
            <person name="Ahearne A."/>
            <person name="Stevens C."/>
            <person name="Dowd S."/>
        </authorList>
    </citation>
    <scope>NUCLEOTIDE SEQUENCE [LARGE SCALE GENOMIC DNA]</scope>
    <source>
        <strain evidence="1 2">WIWO2</strain>
    </source>
</reference>
<dbReference type="Proteomes" id="UP001217485">
    <property type="component" value="Unassembled WGS sequence"/>
</dbReference>
<organism evidence="1 2">
    <name type="scientific">Sorangium atrum</name>
    <dbReference type="NCBI Taxonomy" id="2995308"/>
    <lineage>
        <taxon>Bacteria</taxon>
        <taxon>Pseudomonadati</taxon>
        <taxon>Myxococcota</taxon>
        <taxon>Polyangia</taxon>
        <taxon>Polyangiales</taxon>
        <taxon>Polyangiaceae</taxon>
        <taxon>Sorangium</taxon>
    </lineage>
</organism>
<protein>
    <recommendedName>
        <fullName evidence="3">T4 bacteriophage base plate protein</fullName>
    </recommendedName>
</protein>
<dbReference type="EMBL" id="JAQNDK010000002">
    <property type="protein sequence ID" value="MDC0679041.1"/>
    <property type="molecule type" value="Genomic_DNA"/>
</dbReference>
<sequence>MSARQVEYEVTLPVGHTDASGRVHRRASIRKMRGHEEALFYDPLLTPGRLVTELVKGCLIRLGDIDAITSDLVSQLYSADRNYLIVELRRITLGDQLQASYTCPSCGGETTVVEDLGSLEVRRLTNGSSPQAIAVTLEDGYEDRDGAVHREVQVRLPRGADEEFVSRTAEKDPLRARDALILRCIESFGALRRQALESYGIKILRDLTMGDRRLLYQAIEAQTPGVNFRRSIRCAHCNGQFSAVLEASGFFVLG</sequence>
<proteinExistence type="predicted"/>
<evidence type="ECO:0008006" key="3">
    <source>
        <dbReference type="Google" id="ProtNLM"/>
    </source>
</evidence>